<evidence type="ECO:0000313" key="3">
    <source>
        <dbReference type="EMBL" id="KAK9758897.1"/>
    </source>
</evidence>
<feature type="region of interest" description="Disordered" evidence="1">
    <location>
        <begin position="83"/>
        <end position="105"/>
    </location>
</feature>
<feature type="transmembrane region" description="Helical" evidence="2">
    <location>
        <begin position="165"/>
        <end position="187"/>
    </location>
</feature>
<keyword evidence="4" id="KW-1185">Reference proteome</keyword>
<keyword evidence="2" id="KW-0812">Transmembrane</keyword>
<keyword evidence="2" id="KW-0472">Membrane</keyword>
<organism evidence="3 4">
    <name type="scientific">Popillia japonica</name>
    <name type="common">Japanese beetle</name>
    <dbReference type="NCBI Taxonomy" id="7064"/>
    <lineage>
        <taxon>Eukaryota</taxon>
        <taxon>Metazoa</taxon>
        <taxon>Ecdysozoa</taxon>
        <taxon>Arthropoda</taxon>
        <taxon>Hexapoda</taxon>
        <taxon>Insecta</taxon>
        <taxon>Pterygota</taxon>
        <taxon>Neoptera</taxon>
        <taxon>Endopterygota</taxon>
        <taxon>Coleoptera</taxon>
        <taxon>Polyphaga</taxon>
        <taxon>Scarabaeiformia</taxon>
        <taxon>Scarabaeidae</taxon>
        <taxon>Rutelinae</taxon>
        <taxon>Popillia</taxon>
    </lineage>
</organism>
<sequence>MAIPFTIPAQEVSQTNIQDLLRELCEILQQLVIICRQQSINQSAPRNRASTNANQDPMPDIMTSLTLLSAAFTTAQNMPIRTLRRPRRYRLSSESSCEDGKNSANGQIRSEWMGVEVDIRKLPEEFKSTFNKDDDSEEGDTTTPQSSSKSSSPSSPKRNSIFSKFVPAPFTGSICTAVICVVGWHLLRNR</sequence>
<feature type="compositionally biased region" description="Low complexity" evidence="1">
    <location>
        <begin position="146"/>
        <end position="157"/>
    </location>
</feature>
<proteinExistence type="predicted"/>
<name>A0AAW1NK11_POPJA</name>
<protein>
    <submittedName>
        <fullName evidence="3">Uncharacterized protein</fullName>
    </submittedName>
</protein>
<evidence type="ECO:0000256" key="1">
    <source>
        <dbReference type="SAM" id="MobiDB-lite"/>
    </source>
</evidence>
<gene>
    <name evidence="3" type="ORF">QE152_g567</name>
</gene>
<feature type="region of interest" description="Disordered" evidence="1">
    <location>
        <begin position="129"/>
        <end position="158"/>
    </location>
</feature>
<dbReference type="AlphaFoldDB" id="A0AAW1NK11"/>
<keyword evidence="2" id="KW-1133">Transmembrane helix</keyword>
<evidence type="ECO:0000313" key="4">
    <source>
        <dbReference type="Proteomes" id="UP001458880"/>
    </source>
</evidence>
<dbReference type="EMBL" id="JASPKY010000003">
    <property type="protein sequence ID" value="KAK9758897.1"/>
    <property type="molecule type" value="Genomic_DNA"/>
</dbReference>
<evidence type="ECO:0000256" key="2">
    <source>
        <dbReference type="SAM" id="Phobius"/>
    </source>
</evidence>
<reference evidence="3 4" key="1">
    <citation type="journal article" date="2024" name="BMC Genomics">
        <title>De novo assembly and annotation of Popillia japonica's genome with initial clues to its potential as an invasive pest.</title>
        <authorList>
            <person name="Cucini C."/>
            <person name="Boschi S."/>
            <person name="Funari R."/>
            <person name="Cardaioli E."/>
            <person name="Iannotti N."/>
            <person name="Marturano G."/>
            <person name="Paoli F."/>
            <person name="Bruttini M."/>
            <person name="Carapelli A."/>
            <person name="Frati F."/>
            <person name="Nardi F."/>
        </authorList>
    </citation>
    <scope>NUCLEOTIDE SEQUENCE [LARGE SCALE GENOMIC DNA]</scope>
    <source>
        <strain evidence="3">DMR45628</strain>
    </source>
</reference>
<accession>A0AAW1NK11</accession>
<dbReference type="Proteomes" id="UP001458880">
    <property type="component" value="Unassembled WGS sequence"/>
</dbReference>
<comment type="caution">
    <text evidence="3">The sequence shown here is derived from an EMBL/GenBank/DDBJ whole genome shotgun (WGS) entry which is preliminary data.</text>
</comment>